<dbReference type="SUPFAM" id="SSF51735">
    <property type="entry name" value="NAD(P)-binding Rossmann-fold domains"/>
    <property type="match status" value="1"/>
</dbReference>
<dbReference type="EMBL" id="BSEL01000007">
    <property type="protein sequence ID" value="GLJ69702.1"/>
    <property type="molecule type" value="Genomic_DNA"/>
</dbReference>
<dbReference type="InterPro" id="IPR020904">
    <property type="entry name" value="Sc_DH/Rdtase_CS"/>
</dbReference>
<dbReference type="CDD" id="cd05233">
    <property type="entry name" value="SDR_c"/>
    <property type="match status" value="1"/>
</dbReference>
<dbReference type="PRINTS" id="PR00081">
    <property type="entry name" value="GDHRDH"/>
</dbReference>
<evidence type="ECO:0000313" key="4">
    <source>
        <dbReference type="Proteomes" id="UP001142292"/>
    </source>
</evidence>
<comment type="caution">
    <text evidence="3">The sequence shown here is derived from an EMBL/GenBank/DDBJ whole genome shotgun (WGS) entry which is preliminary data.</text>
</comment>
<dbReference type="InterPro" id="IPR036291">
    <property type="entry name" value="NAD(P)-bd_dom_sf"/>
</dbReference>
<reference evidence="3" key="1">
    <citation type="journal article" date="2014" name="Int. J. Syst. Evol. Microbiol.">
        <title>Complete genome of a new Firmicutes species belonging to the dominant human colonic microbiota ('Ruminococcus bicirculans') reveals two chromosomes and a selective capacity to utilize plant glucans.</title>
        <authorList>
            <consortium name="NISC Comparative Sequencing Program"/>
            <person name="Wegmann U."/>
            <person name="Louis P."/>
            <person name="Goesmann A."/>
            <person name="Henrissat B."/>
            <person name="Duncan S.H."/>
            <person name="Flint H.J."/>
        </authorList>
    </citation>
    <scope>NUCLEOTIDE SEQUENCE</scope>
    <source>
        <strain evidence="3">VKM Ac-1246</strain>
    </source>
</reference>
<dbReference type="PROSITE" id="PS00061">
    <property type="entry name" value="ADH_SHORT"/>
    <property type="match status" value="1"/>
</dbReference>
<protein>
    <recommendedName>
        <fullName evidence="5">Short-chain dehydrogenase</fullName>
    </recommendedName>
</protein>
<dbReference type="PANTHER" id="PTHR42901:SF1">
    <property type="entry name" value="ALCOHOL DEHYDROGENASE"/>
    <property type="match status" value="1"/>
</dbReference>
<evidence type="ECO:0000256" key="2">
    <source>
        <dbReference type="ARBA" id="ARBA00023002"/>
    </source>
</evidence>
<gene>
    <name evidence="3" type="ORF">GCM10017579_37380</name>
</gene>
<organism evidence="3 4">
    <name type="scientific">Nocardioides luteus</name>
    <dbReference type="NCBI Taxonomy" id="1844"/>
    <lineage>
        <taxon>Bacteria</taxon>
        <taxon>Bacillati</taxon>
        <taxon>Actinomycetota</taxon>
        <taxon>Actinomycetes</taxon>
        <taxon>Propionibacteriales</taxon>
        <taxon>Nocardioidaceae</taxon>
        <taxon>Nocardioides</taxon>
    </lineage>
</organism>
<reference evidence="3" key="2">
    <citation type="submission" date="2023-01" db="EMBL/GenBank/DDBJ databases">
        <authorList>
            <person name="Sun Q."/>
            <person name="Evtushenko L."/>
        </authorList>
    </citation>
    <scope>NUCLEOTIDE SEQUENCE</scope>
    <source>
        <strain evidence="3">VKM Ac-1246</strain>
    </source>
</reference>
<dbReference type="Pfam" id="PF00106">
    <property type="entry name" value="adh_short"/>
    <property type="match status" value="1"/>
</dbReference>
<accession>A0ABQ5SZT2</accession>
<dbReference type="InterPro" id="IPR002347">
    <property type="entry name" value="SDR_fam"/>
</dbReference>
<keyword evidence="2" id="KW-0560">Oxidoreductase</keyword>
<proteinExistence type="inferred from homology"/>
<comment type="similarity">
    <text evidence="1">Belongs to the short-chain dehydrogenases/reductases (SDR) family.</text>
</comment>
<evidence type="ECO:0000313" key="3">
    <source>
        <dbReference type="EMBL" id="GLJ69702.1"/>
    </source>
</evidence>
<dbReference type="PANTHER" id="PTHR42901">
    <property type="entry name" value="ALCOHOL DEHYDROGENASE"/>
    <property type="match status" value="1"/>
</dbReference>
<dbReference type="Proteomes" id="UP001142292">
    <property type="component" value="Unassembled WGS sequence"/>
</dbReference>
<sequence>MTSLAGDVRDPEHQDAIGAAVARHGRLDLLVHNASELGPMLPLAEVPEPLFTSVLETNLLAPLSLTQRLLPYLIASRGILLGISSDAAVEHYPTWGTYAASKAALDHLILTLGEENGVRAYAVDPGDMRTAMHQAAFPGEDISDRPLPESVIPHLLELLSGVQPTGRYRAADLAPVGANR</sequence>
<name>A0ABQ5SZT2_9ACTN</name>
<evidence type="ECO:0000256" key="1">
    <source>
        <dbReference type="ARBA" id="ARBA00006484"/>
    </source>
</evidence>
<keyword evidence="4" id="KW-1185">Reference proteome</keyword>
<dbReference type="Gene3D" id="3.40.50.720">
    <property type="entry name" value="NAD(P)-binding Rossmann-like Domain"/>
    <property type="match status" value="1"/>
</dbReference>
<evidence type="ECO:0008006" key="5">
    <source>
        <dbReference type="Google" id="ProtNLM"/>
    </source>
</evidence>